<dbReference type="GO" id="GO:0005634">
    <property type="term" value="C:nucleus"/>
    <property type="evidence" value="ECO:0007669"/>
    <property type="project" value="UniProtKB-UniRule"/>
</dbReference>
<reference evidence="5" key="1">
    <citation type="submission" date="2021-01" db="EMBL/GenBank/DDBJ databases">
        <title>Adiantum capillus-veneris genome.</title>
        <authorList>
            <person name="Fang Y."/>
            <person name="Liao Q."/>
        </authorList>
    </citation>
    <scope>NUCLEOTIDE SEQUENCE</scope>
    <source>
        <strain evidence="5">H3</strain>
        <tissue evidence="5">Leaf</tissue>
    </source>
</reference>
<dbReference type="PANTHER" id="PTHR46691:SF1">
    <property type="entry name" value="AT-RICH INTERACTIVE DOMAIN-CONTAINING PROTEIN 2"/>
    <property type="match status" value="1"/>
</dbReference>
<dbReference type="InterPro" id="IPR001606">
    <property type="entry name" value="ARID_dom"/>
</dbReference>
<evidence type="ECO:0000259" key="4">
    <source>
        <dbReference type="PROSITE" id="PS51011"/>
    </source>
</evidence>
<keyword evidence="1" id="KW-0238">DNA-binding</keyword>
<proteinExistence type="predicted"/>
<dbReference type="EMBL" id="JABFUD020000025">
    <property type="protein sequence ID" value="KAI5059326.1"/>
    <property type="molecule type" value="Genomic_DNA"/>
</dbReference>
<organism evidence="5 6">
    <name type="scientific">Adiantum capillus-veneris</name>
    <name type="common">Maidenhair fern</name>
    <dbReference type="NCBI Taxonomy" id="13818"/>
    <lineage>
        <taxon>Eukaryota</taxon>
        <taxon>Viridiplantae</taxon>
        <taxon>Streptophyta</taxon>
        <taxon>Embryophyta</taxon>
        <taxon>Tracheophyta</taxon>
        <taxon>Polypodiopsida</taxon>
        <taxon>Polypodiidae</taxon>
        <taxon>Polypodiales</taxon>
        <taxon>Pteridineae</taxon>
        <taxon>Pteridaceae</taxon>
        <taxon>Vittarioideae</taxon>
        <taxon>Adiantum</taxon>
    </lineage>
</organism>
<dbReference type="Proteomes" id="UP000886520">
    <property type="component" value="Chromosome 25"/>
</dbReference>
<evidence type="ECO:0000256" key="1">
    <source>
        <dbReference type="PROSITE-ProRule" id="PRU00267"/>
    </source>
</evidence>
<gene>
    <name evidence="5" type="ORF">GOP47_0025645</name>
</gene>
<evidence type="ECO:0000313" key="6">
    <source>
        <dbReference type="Proteomes" id="UP000886520"/>
    </source>
</evidence>
<feature type="DNA-binding region" description="HMG box" evidence="1">
    <location>
        <begin position="205"/>
        <end position="271"/>
    </location>
</feature>
<name>A0A9D4U341_ADICA</name>
<keyword evidence="6" id="KW-1185">Reference proteome</keyword>
<sequence>MNLHAFYCQVTARGGLEQVIRATLWGELSEVLNVLKSVHNTSFVLRKLYTSLLFHYEQVYYFRVEGQLRLPPVPLPAPSPVEQTVDASVYEIPPELKASFKKRKRKLDPLQVFGVDPAGSVGSVATGAINGKFEEGYFVTVVVGTEKLSGVLYHVSADNKAEQYASVPSLIDSIGSDGAASGMEIQLYGCKKRKEYVRKINPNAPKRTRTAYNIFFKEQRARLKQLYPDTKGHGKKVIEMWNKLSDKEKAPYVAQGSQEREKYLAEHREKLRLQELQAPEGANDTGIVQPGGEHDHIAYDASHDYHVSLDVDNDPHSGHTQLSEVDQNKLMKPKRMRVIILKSQCQGKTKRMMMPSWRKLMKKMRRIRLILVLRTSMKDKTESSAAASKVQFYGQEHPYNYVSTLAQQQVEGAHVSTHMAPFEQMAPYQMQENGQVYYPGHVQQGRTEASGDNVIRPQQYFNHNRRQEEASPYLPPFQQSQAMGSSMHARQVPSELAYQERYAYPLPMPYSQMYTRPPHGYSLRFPHPGYPMQMNEGTGLQYGHTYVAQVHQPHASIPEVSGVGTPSPVYQAQDGGHSLRFHDGGSAPVFKHSTHK</sequence>
<evidence type="ECO:0000259" key="3">
    <source>
        <dbReference type="PROSITE" id="PS50118"/>
    </source>
</evidence>
<comment type="caution">
    <text evidence="5">The sequence shown here is derived from an EMBL/GenBank/DDBJ whole genome shotgun (WGS) entry which is preliminary data.</text>
</comment>
<dbReference type="Pfam" id="PF01388">
    <property type="entry name" value="ARID"/>
    <property type="match status" value="1"/>
</dbReference>
<dbReference type="AlphaFoldDB" id="A0A9D4U341"/>
<dbReference type="InterPro" id="IPR036910">
    <property type="entry name" value="HMG_box_dom_sf"/>
</dbReference>
<dbReference type="Gene3D" id="1.10.150.60">
    <property type="entry name" value="ARID DNA-binding domain"/>
    <property type="match status" value="1"/>
</dbReference>
<protein>
    <recommendedName>
        <fullName evidence="7">HMG box domain-containing protein</fullName>
    </recommendedName>
</protein>
<evidence type="ECO:0000256" key="2">
    <source>
        <dbReference type="SAM" id="MobiDB-lite"/>
    </source>
</evidence>
<dbReference type="PROSITE" id="PS50118">
    <property type="entry name" value="HMG_BOX_2"/>
    <property type="match status" value="1"/>
</dbReference>
<feature type="domain" description="HMG box" evidence="3">
    <location>
        <begin position="205"/>
        <end position="271"/>
    </location>
</feature>
<evidence type="ECO:0008006" key="7">
    <source>
        <dbReference type="Google" id="ProtNLM"/>
    </source>
</evidence>
<accession>A0A9D4U341</accession>
<dbReference type="Gene3D" id="1.10.30.10">
    <property type="entry name" value="High mobility group box domain"/>
    <property type="match status" value="1"/>
</dbReference>
<feature type="domain" description="ARID" evidence="4">
    <location>
        <begin position="1"/>
        <end position="61"/>
    </location>
</feature>
<dbReference type="SUPFAM" id="SSF46774">
    <property type="entry name" value="ARID-like"/>
    <property type="match status" value="1"/>
</dbReference>
<evidence type="ECO:0000313" key="5">
    <source>
        <dbReference type="EMBL" id="KAI5059326.1"/>
    </source>
</evidence>
<dbReference type="InterPro" id="IPR036431">
    <property type="entry name" value="ARID_dom_sf"/>
</dbReference>
<feature type="region of interest" description="Disordered" evidence="2">
    <location>
        <begin position="571"/>
        <end position="596"/>
    </location>
</feature>
<keyword evidence="1" id="KW-0539">Nucleus</keyword>
<dbReference type="InterPro" id="IPR009071">
    <property type="entry name" value="HMG_box_dom"/>
</dbReference>
<dbReference type="SUPFAM" id="SSF47095">
    <property type="entry name" value="HMG-box"/>
    <property type="match status" value="1"/>
</dbReference>
<dbReference type="GO" id="GO:0003677">
    <property type="term" value="F:DNA binding"/>
    <property type="evidence" value="ECO:0007669"/>
    <property type="project" value="UniProtKB-UniRule"/>
</dbReference>
<dbReference type="SMART" id="SM00398">
    <property type="entry name" value="HMG"/>
    <property type="match status" value="1"/>
</dbReference>
<dbReference type="Pfam" id="PF00505">
    <property type="entry name" value="HMG_box"/>
    <property type="match status" value="1"/>
</dbReference>
<dbReference type="PANTHER" id="PTHR46691">
    <property type="entry name" value="HIGH MOBILITY GROUP B PROTEIN 9"/>
    <property type="match status" value="1"/>
</dbReference>
<dbReference type="OrthoDB" id="1901251at2759"/>
<dbReference type="PROSITE" id="PS51011">
    <property type="entry name" value="ARID"/>
    <property type="match status" value="1"/>
</dbReference>